<reference evidence="10 11" key="1">
    <citation type="journal article" date="2016" name="Genome Biol. Evol.">
        <title>Divergent and convergent evolution of fungal pathogenicity.</title>
        <authorList>
            <person name="Shang Y."/>
            <person name="Xiao G."/>
            <person name="Zheng P."/>
            <person name="Cen K."/>
            <person name="Zhan S."/>
            <person name="Wang C."/>
        </authorList>
    </citation>
    <scope>NUCLEOTIDE SEQUENCE [LARGE SCALE GENOMIC DNA]</scope>
    <source>
        <strain evidence="10 11">ARSEF 7405</strain>
    </source>
</reference>
<feature type="region of interest" description="Disordered" evidence="8">
    <location>
        <begin position="1385"/>
        <end position="1425"/>
    </location>
</feature>
<dbReference type="Proteomes" id="UP000242877">
    <property type="component" value="Unassembled WGS sequence"/>
</dbReference>
<dbReference type="PROSITE" id="PS00973">
    <property type="entry name" value="USP_2"/>
    <property type="match status" value="1"/>
</dbReference>
<dbReference type="OrthoDB" id="2420415at2759"/>
<dbReference type="VEuPathDB" id="FungiDB:AAP_05509"/>
<dbReference type="InterPro" id="IPR025305">
    <property type="entry name" value="UCH_repeat_domain"/>
</dbReference>
<evidence type="ECO:0000256" key="7">
    <source>
        <dbReference type="SAM" id="Coils"/>
    </source>
</evidence>
<dbReference type="SUPFAM" id="SSF143503">
    <property type="entry name" value="PUG domain-like"/>
    <property type="match status" value="1"/>
</dbReference>
<dbReference type="PROSITE" id="PS00972">
    <property type="entry name" value="USP_1"/>
    <property type="match status" value="1"/>
</dbReference>
<dbReference type="InterPro" id="IPR036339">
    <property type="entry name" value="PUB-like_dom_sf"/>
</dbReference>
<proteinExistence type="predicted"/>
<dbReference type="InterPro" id="IPR018200">
    <property type="entry name" value="USP_CS"/>
</dbReference>
<dbReference type="GO" id="GO:0004843">
    <property type="term" value="F:cysteine-type deubiquitinase activity"/>
    <property type="evidence" value="ECO:0007669"/>
    <property type="project" value="UniProtKB-EC"/>
</dbReference>
<evidence type="ECO:0000256" key="6">
    <source>
        <dbReference type="ARBA" id="ARBA00022807"/>
    </source>
</evidence>
<feature type="region of interest" description="Disordered" evidence="8">
    <location>
        <begin position="750"/>
        <end position="836"/>
    </location>
</feature>
<feature type="coiled-coil region" evidence="7">
    <location>
        <begin position="1055"/>
        <end position="1082"/>
    </location>
</feature>
<dbReference type="EC" id="3.4.19.12" evidence="2"/>
<gene>
    <name evidence="10" type="ORF">AAP_05509</name>
</gene>
<feature type="region of interest" description="Disordered" evidence="8">
    <location>
        <begin position="1244"/>
        <end position="1313"/>
    </location>
</feature>
<dbReference type="InterPro" id="IPR001394">
    <property type="entry name" value="Peptidase_C19_UCH"/>
</dbReference>
<dbReference type="EMBL" id="AZGZ01000032">
    <property type="protein sequence ID" value="KZZ87598.1"/>
    <property type="molecule type" value="Genomic_DNA"/>
</dbReference>
<evidence type="ECO:0000256" key="5">
    <source>
        <dbReference type="ARBA" id="ARBA00022801"/>
    </source>
</evidence>
<dbReference type="GO" id="GO:0070628">
    <property type="term" value="F:proteasome binding"/>
    <property type="evidence" value="ECO:0007669"/>
    <property type="project" value="TreeGrafter"/>
</dbReference>
<keyword evidence="5 10" id="KW-0378">Hydrolase</keyword>
<dbReference type="SUPFAM" id="SSF54001">
    <property type="entry name" value="Cysteine proteinases"/>
    <property type="match status" value="1"/>
</dbReference>
<evidence type="ECO:0000256" key="4">
    <source>
        <dbReference type="ARBA" id="ARBA00022786"/>
    </source>
</evidence>
<dbReference type="GO" id="GO:0043161">
    <property type="term" value="P:proteasome-mediated ubiquitin-dependent protein catabolic process"/>
    <property type="evidence" value="ECO:0007669"/>
    <property type="project" value="InterPro"/>
</dbReference>
<evidence type="ECO:0000256" key="8">
    <source>
        <dbReference type="SAM" id="MobiDB-lite"/>
    </source>
</evidence>
<feature type="domain" description="USP" evidence="9">
    <location>
        <begin position="640"/>
        <end position="1228"/>
    </location>
</feature>
<feature type="compositionally biased region" description="Polar residues" evidence="8">
    <location>
        <begin position="868"/>
        <end position="889"/>
    </location>
</feature>
<evidence type="ECO:0000259" key="9">
    <source>
        <dbReference type="PROSITE" id="PS50235"/>
    </source>
</evidence>
<dbReference type="GO" id="GO:0061136">
    <property type="term" value="P:regulation of proteasomal protein catabolic process"/>
    <property type="evidence" value="ECO:0007669"/>
    <property type="project" value="TreeGrafter"/>
</dbReference>
<evidence type="ECO:0000313" key="11">
    <source>
        <dbReference type="Proteomes" id="UP000242877"/>
    </source>
</evidence>
<dbReference type="InterPro" id="IPR044635">
    <property type="entry name" value="UBP14-like"/>
</dbReference>
<accession>A0A167VJ26</accession>
<comment type="catalytic activity">
    <reaction evidence="1">
        <text>Thiol-dependent hydrolysis of ester, thioester, amide, peptide and isopeptide bonds formed by the C-terminal Gly of ubiquitin (a 76-residue protein attached to proteins as an intracellular targeting signal).</text>
        <dbReference type="EC" id="3.4.19.12"/>
    </reaction>
</comment>
<comment type="caution">
    <text evidence="10">The sequence shown here is derived from an EMBL/GenBank/DDBJ whole genome shotgun (WGS) entry which is preliminary data.</text>
</comment>
<dbReference type="PROSITE" id="PS50235">
    <property type="entry name" value="USP_3"/>
    <property type="match status" value="1"/>
</dbReference>
<feature type="compositionally biased region" description="Polar residues" evidence="8">
    <location>
        <begin position="1394"/>
        <end position="1408"/>
    </location>
</feature>
<dbReference type="InterPro" id="IPR028889">
    <property type="entry name" value="USP"/>
</dbReference>
<evidence type="ECO:0000313" key="10">
    <source>
        <dbReference type="EMBL" id="KZZ87598.1"/>
    </source>
</evidence>
<sequence>MVKFMRPGKCAPLFADDVRAYDPRHPPSNNFNILTDIPPTSVDYELISQDACVHKYILKKRQTSYKKSGEPLVKSEYQVAGVCALCRLHLEVRVIYPKAWGQHGPFPHHLVYVPDASPPLQKMDKNPFRKGRPVKQEFHFEGTYEEYPVRVIVTVMEPLLSDLHVAVLTSVQRQEERTEAARIANPEKLLGLEMPSVKKTIAILRKYLENIIEEDKRDKLINAHGKTFSLSFGPEGEGFREILEYIGFEYLPPEKEGDCYLRPPVATGPSSSVSTNPGLLFLDNISAELFALQISRPDSEEGLYAAELFEWASPRFNDLLSIKPNVSRDTTWEHHQYDPAYYRTDNFRCFYDLGVLRNAPLIELVEGFNRQCLCDPDPKRKMHYMTCLDKIHRTMVEHEQYFLKDALEAAYRDNLYTVDDIKVAFEMFGFQTFDDITPSTEAIIAAYKEKLLLDPAAADTFGPFLLRIGDCRNSTAITDLAKKPFPTYQKALEYFGVDATTPDDFIISMFTAKIHENPDPAGEVETLAREALDVIAENRDSILLTHYLKTGTIAEPEMDVNKAFELLQIPHEADDSSIMAGYAMCCIENPTRVEEFDKALDVLSKDRGRDVRQYNKDPESQANLANTAPQPGLAAPNWPVGLYNIANTCYLNSLLQFYFTITPFRQMILNYPEYLTDLDPESIQRKKVGMRLVSIDEVRRSQRWIKKMSELFNEMITSPYAAVTPTKLLAALTLYRSSLEYANARRDSIASPKLPPAPAVTSQGKIDGVPIAGPLGPPLEEADGGYQVKDNSQGDLAEAAEGDDPARHSIDTEATVVPTDTQIDEPEPLVPKTEPECQDTHMTDEKIEIEHAENVDIQDGTITDVDEQPTSPRTAAQNPSDNISESQFPVDQPSRDPPEVPEEEEEDAEIPLGYGAQQDVTEVISNLMFQAQCAIKPEGFAPDGEQEDLVKSLFYGKTKTYTHAAKGVRSQEELFNDIKVNVASGPQSIYSALDYAHGFQTVSLADGEAEQYATLSQIPPILQIQVQRVQYDPEKHLAFKSNNHLDLKESEDEGIIARRRKLKDLKNNIDALEVRRKELVEFSQDSSVLDVLREAKEKIQNLNSLNKDPLFANEAIEIPDSTVTDISDLEARTKDEIDAINGQIRTYQEKIDHEFDDMQQLAYRLYAVFIHSGQVSYGHYWIYIFDFDKKIWRKYNDDYVTEVTDVSDIYKEDPRGIASPYFVVYVKDDLKESLVQPVVRDPVPIEEPKAASPEATSETTRESSSHIPSGEISEAMTAPTSMSVIDADIGRPPSRGRGPPPSYDDITPAGTHTQHHVEYSYAPSQCFYQDDVPGTATAGRSPAPVLLETDYNQPASVSGMEFDYSGARAAALSAANLSHVRSPAVSTTSKSSSNPFRQEPSTLKTGTGASPADDAIFGGSGDDTEERMVVSGAGTGMDADADTEWWNDDNEMLGVSMHNGKELSPISTYRTPIPSDDGQEITNTVQEVIPSGSMRMSASPEEEVQQYDAYMAPGVGSQERKRKQDEGDLSTEEGRSSKINGGAPGGFSPNSS</sequence>
<dbReference type="Pfam" id="PF13446">
    <property type="entry name" value="RPT"/>
    <property type="match status" value="2"/>
</dbReference>
<evidence type="ECO:0000256" key="3">
    <source>
        <dbReference type="ARBA" id="ARBA00022670"/>
    </source>
</evidence>
<keyword evidence="11" id="KW-1185">Reference proteome</keyword>
<dbReference type="PANTHER" id="PTHR43982">
    <property type="entry name" value="UBIQUITIN CARBOXYL-TERMINAL HYDROLASE"/>
    <property type="match status" value="1"/>
</dbReference>
<dbReference type="Pfam" id="PF00443">
    <property type="entry name" value="UCH"/>
    <property type="match status" value="2"/>
</dbReference>
<dbReference type="Gene3D" id="3.90.70.10">
    <property type="entry name" value="Cysteine proteinases"/>
    <property type="match status" value="2"/>
</dbReference>
<dbReference type="PANTHER" id="PTHR43982:SF6">
    <property type="entry name" value="UBIQUITIN CARBOXYL-TERMINAL HYDROLASE 2-RELATED"/>
    <property type="match status" value="1"/>
</dbReference>
<feature type="region of interest" description="Disordered" evidence="8">
    <location>
        <begin position="850"/>
        <end position="913"/>
    </location>
</feature>
<protein>
    <recommendedName>
        <fullName evidence="2">ubiquitinyl hydrolase 1</fullName>
        <ecNumber evidence="2">3.4.19.12</ecNumber>
    </recommendedName>
</protein>
<feature type="region of interest" description="Disordered" evidence="8">
    <location>
        <begin position="1490"/>
        <end position="1552"/>
    </location>
</feature>
<evidence type="ECO:0000256" key="1">
    <source>
        <dbReference type="ARBA" id="ARBA00000707"/>
    </source>
</evidence>
<dbReference type="CDD" id="cd02666">
    <property type="entry name" value="Peptidase_C19J"/>
    <property type="match status" value="1"/>
</dbReference>
<dbReference type="InterPro" id="IPR038765">
    <property type="entry name" value="Papain-like_cys_pep_sf"/>
</dbReference>
<evidence type="ECO:0000256" key="2">
    <source>
        <dbReference type="ARBA" id="ARBA00012759"/>
    </source>
</evidence>
<feature type="compositionally biased region" description="Basic and acidic residues" evidence="8">
    <location>
        <begin position="1518"/>
        <end position="1536"/>
    </location>
</feature>
<name>A0A167VJ26_9EURO</name>
<feature type="compositionally biased region" description="Acidic residues" evidence="8">
    <location>
        <begin position="899"/>
        <end position="909"/>
    </location>
</feature>
<keyword evidence="3" id="KW-0645">Protease</keyword>
<dbReference type="CDD" id="cd09212">
    <property type="entry name" value="PUB"/>
    <property type="match status" value="1"/>
</dbReference>
<organism evidence="10 11">
    <name type="scientific">Ascosphaera apis ARSEF 7405</name>
    <dbReference type="NCBI Taxonomy" id="392613"/>
    <lineage>
        <taxon>Eukaryota</taxon>
        <taxon>Fungi</taxon>
        <taxon>Dikarya</taxon>
        <taxon>Ascomycota</taxon>
        <taxon>Pezizomycotina</taxon>
        <taxon>Eurotiomycetes</taxon>
        <taxon>Eurotiomycetidae</taxon>
        <taxon>Onygenales</taxon>
        <taxon>Ascosphaeraceae</taxon>
        <taxon>Ascosphaera</taxon>
    </lineage>
</organism>
<keyword evidence="7" id="KW-0175">Coiled coil</keyword>
<dbReference type="GO" id="GO:0016579">
    <property type="term" value="P:protein deubiquitination"/>
    <property type="evidence" value="ECO:0007669"/>
    <property type="project" value="InterPro"/>
</dbReference>
<keyword evidence="6" id="KW-0788">Thiol protease</keyword>
<keyword evidence="4" id="KW-0833">Ubl conjugation pathway</keyword>